<dbReference type="EMBL" id="JAIUJR010000005">
    <property type="protein sequence ID" value="MCA0132784.1"/>
    <property type="molecule type" value="Genomic_DNA"/>
</dbReference>
<comment type="similarity">
    <text evidence="2 7">Belongs to the ExbD/TolR family.</text>
</comment>
<dbReference type="PANTHER" id="PTHR30558:SF3">
    <property type="entry name" value="BIOPOLYMER TRANSPORT PROTEIN EXBD-RELATED"/>
    <property type="match status" value="1"/>
</dbReference>
<dbReference type="RefSeq" id="WP_224528641.1">
    <property type="nucleotide sequence ID" value="NZ_JAIUJR010000005.1"/>
</dbReference>
<dbReference type="Pfam" id="PF02472">
    <property type="entry name" value="ExbD"/>
    <property type="match status" value="1"/>
</dbReference>
<keyword evidence="7" id="KW-0813">Transport</keyword>
<keyword evidence="6" id="KW-0472">Membrane</keyword>
<accession>A0ABS7XRX9</accession>
<evidence type="ECO:0000256" key="6">
    <source>
        <dbReference type="ARBA" id="ARBA00023136"/>
    </source>
</evidence>
<evidence type="ECO:0000256" key="1">
    <source>
        <dbReference type="ARBA" id="ARBA00004162"/>
    </source>
</evidence>
<evidence type="ECO:0000256" key="5">
    <source>
        <dbReference type="ARBA" id="ARBA00022989"/>
    </source>
</evidence>
<dbReference type="Proteomes" id="UP001198901">
    <property type="component" value="Unassembled WGS sequence"/>
</dbReference>
<proteinExistence type="inferred from homology"/>
<keyword evidence="9" id="KW-1185">Reference proteome</keyword>
<evidence type="ECO:0000256" key="3">
    <source>
        <dbReference type="ARBA" id="ARBA00022475"/>
    </source>
</evidence>
<evidence type="ECO:0000256" key="2">
    <source>
        <dbReference type="ARBA" id="ARBA00005811"/>
    </source>
</evidence>
<evidence type="ECO:0000256" key="4">
    <source>
        <dbReference type="ARBA" id="ARBA00022692"/>
    </source>
</evidence>
<reference evidence="9" key="1">
    <citation type="submission" date="2023-07" db="EMBL/GenBank/DDBJ databases">
        <authorList>
            <person name="Yue Y."/>
        </authorList>
    </citation>
    <scope>NUCLEOTIDE SEQUENCE [LARGE SCALE GENOMIC DNA]</scope>
    <source>
        <strain evidence="9">D23</strain>
    </source>
</reference>
<protein>
    <submittedName>
        <fullName evidence="8">Biopolymer transporter ExbD</fullName>
    </submittedName>
</protein>
<keyword evidence="3" id="KW-1003">Cell membrane</keyword>
<dbReference type="InterPro" id="IPR003400">
    <property type="entry name" value="ExbD"/>
</dbReference>
<keyword evidence="4 7" id="KW-0812">Transmembrane</keyword>
<evidence type="ECO:0000256" key="7">
    <source>
        <dbReference type="RuleBase" id="RU003879"/>
    </source>
</evidence>
<name>A0ABS7XRX9_9FLAO</name>
<evidence type="ECO:0000313" key="8">
    <source>
        <dbReference type="EMBL" id="MCA0132784.1"/>
    </source>
</evidence>
<dbReference type="PANTHER" id="PTHR30558">
    <property type="entry name" value="EXBD MEMBRANE COMPONENT OF PMF-DRIVEN MACROMOLECULE IMPORT SYSTEM"/>
    <property type="match status" value="1"/>
</dbReference>
<organism evidence="8 9">
    <name type="scientific">Winogradskyella alexanderae</name>
    <dbReference type="NCBI Taxonomy" id="2877123"/>
    <lineage>
        <taxon>Bacteria</taxon>
        <taxon>Pseudomonadati</taxon>
        <taxon>Bacteroidota</taxon>
        <taxon>Flavobacteriia</taxon>
        <taxon>Flavobacteriales</taxon>
        <taxon>Flavobacteriaceae</taxon>
        <taxon>Winogradskyella</taxon>
    </lineage>
</organism>
<evidence type="ECO:0000313" key="9">
    <source>
        <dbReference type="Proteomes" id="UP001198901"/>
    </source>
</evidence>
<keyword evidence="5" id="KW-1133">Transmembrane helix</keyword>
<keyword evidence="7" id="KW-0653">Protein transport</keyword>
<sequence>MKTIRRQPATINTGSMADIAFLLLIFFLVTTTISADKGILRQLPALCPQGENCIVDIPEHNLLRISLNANNELMVNNDIIRIEALKEVVIGFIDNNGGGNCNYCNGIKDKNASDHPKKAIISLSHDKRANYQEYIKVQDEIAKAFFKLRLDYSKKIFDKEPKELSTSEIHTVKSAYPFILSEASLSFK</sequence>
<comment type="subcellular location">
    <subcellularLocation>
        <location evidence="1">Cell membrane</location>
        <topology evidence="1">Single-pass membrane protein</topology>
    </subcellularLocation>
    <subcellularLocation>
        <location evidence="7">Cell membrane</location>
        <topology evidence="7">Single-pass type II membrane protein</topology>
    </subcellularLocation>
</comment>
<gene>
    <name evidence="8" type="ORF">LBU54_09325</name>
</gene>
<comment type="caution">
    <text evidence="8">The sequence shown here is derived from an EMBL/GenBank/DDBJ whole genome shotgun (WGS) entry which is preliminary data.</text>
</comment>